<keyword evidence="1" id="KW-1133">Transmembrane helix</keyword>
<dbReference type="AlphaFoldDB" id="A0A918S3H3"/>
<organism evidence="3 4">
    <name type="scientific">Devosia pacifica</name>
    <dbReference type="NCBI Taxonomy" id="1335967"/>
    <lineage>
        <taxon>Bacteria</taxon>
        <taxon>Pseudomonadati</taxon>
        <taxon>Pseudomonadota</taxon>
        <taxon>Alphaproteobacteria</taxon>
        <taxon>Hyphomicrobiales</taxon>
        <taxon>Devosiaceae</taxon>
        <taxon>Devosia</taxon>
    </lineage>
</organism>
<feature type="transmembrane region" description="Helical" evidence="1">
    <location>
        <begin position="50"/>
        <end position="69"/>
    </location>
</feature>
<evidence type="ECO:0000313" key="4">
    <source>
        <dbReference type="Proteomes" id="UP000646579"/>
    </source>
</evidence>
<keyword evidence="1" id="KW-0812">Transmembrane</keyword>
<feature type="transmembrane region" description="Helical" evidence="1">
    <location>
        <begin position="90"/>
        <end position="108"/>
    </location>
</feature>
<feature type="transmembrane region" description="Helical" evidence="1">
    <location>
        <begin position="114"/>
        <end position="133"/>
    </location>
</feature>
<comment type="caution">
    <text evidence="3">The sequence shown here is derived from an EMBL/GenBank/DDBJ whole genome shotgun (WGS) entry which is preliminary data.</text>
</comment>
<name>A0A918S3H3_9HYPH</name>
<reference evidence="3" key="1">
    <citation type="journal article" date="2014" name="Int. J. Syst. Evol. Microbiol.">
        <title>Complete genome sequence of Corynebacterium casei LMG S-19264T (=DSM 44701T), isolated from a smear-ripened cheese.</title>
        <authorList>
            <consortium name="US DOE Joint Genome Institute (JGI-PGF)"/>
            <person name="Walter F."/>
            <person name="Albersmeier A."/>
            <person name="Kalinowski J."/>
            <person name="Ruckert C."/>
        </authorList>
    </citation>
    <scope>NUCLEOTIDE SEQUENCE</scope>
    <source>
        <strain evidence="3">KCTC 32437</strain>
    </source>
</reference>
<evidence type="ECO:0000259" key="2">
    <source>
        <dbReference type="Pfam" id="PF07331"/>
    </source>
</evidence>
<dbReference type="EMBL" id="BMZE01000001">
    <property type="protein sequence ID" value="GHA18941.1"/>
    <property type="molecule type" value="Genomic_DNA"/>
</dbReference>
<evidence type="ECO:0000256" key="1">
    <source>
        <dbReference type="SAM" id="Phobius"/>
    </source>
</evidence>
<evidence type="ECO:0000313" key="3">
    <source>
        <dbReference type="EMBL" id="GHA18941.1"/>
    </source>
</evidence>
<gene>
    <name evidence="3" type="ORF">GCM10007989_12900</name>
</gene>
<dbReference type="Proteomes" id="UP000646579">
    <property type="component" value="Unassembled WGS sequence"/>
</dbReference>
<feature type="transmembrane region" description="Helical" evidence="1">
    <location>
        <begin position="140"/>
        <end position="162"/>
    </location>
</feature>
<proteinExistence type="predicted"/>
<dbReference type="InterPro" id="IPR009936">
    <property type="entry name" value="DUF1468"/>
</dbReference>
<dbReference type="RefSeq" id="WP_189424416.1">
    <property type="nucleotide sequence ID" value="NZ_BMZE01000001.1"/>
</dbReference>
<feature type="domain" description="DUF1468" evidence="2">
    <location>
        <begin position="13"/>
        <end position="171"/>
    </location>
</feature>
<accession>A0A918S3H3</accession>
<dbReference type="Pfam" id="PF07331">
    <property type="entry name" value="TctB"/>
    <property type="match status" value="1"/>
</dbReference>
<reference evidence="3" key="2">
    <citation type="submission" date="2020-09" db="EMBL/GenBank/DDBJ databases">
        <authorList>
            <person name="Sun Q."/>
            <person name="Kim S."/>
        </authorList>
    </citation>
    <scope>NUCLEOTIDE SEQUENCE</scope>
    <source>
        <strain evidence="3">KCTC 32437</strain>
    </source>
</reference>
<protein>
    <recommendedName>
        <fullName evidence="2">DUF1468 domain-containing protein</fullName>
    </recommendedName>
</protein>
<keyword evidence="4" id="KW-1185">Reference proteome</keyword>
<keyword evidence="1" id="KW-0472">Membrane</keyword>
<sequence>MSRLPVARTDLACGLFITILGAGALVESLRMPRFEERNADPFTVPGLTPGFVSVVLLILGAALLLRALSGRTATSQIGTGVTITQWNRGSVVRTVLTLAAVLTYGLLLFGHFPFVPVTAAFIFAFTVGAELIAPERQLSLLQVLLGAAVLAIAGAFTLHFVFTDIFLVRLPGGRWW</sequence>